<keyword evidence="3" id="KW-1185">Reference proteome</keyword>
<sequence>MQNSAITFPAYVACVDSSFTNARLTAEFFRKMPGQDLTARAFVPAWRCPPDLGKRMDRVWPLSLKQVVLLSRDRIPTEPEQLTLEDLSYGGLGRITRDANRALPLLIEAHERDGGQYVEQLRDTARGTWLQARDELAAMRRGPPKPLTIGHRVVVARHLVLFRGLMTLTVPPDPHGDPSRESGSRQPPAA</sequence>
<reference evidence="2" key="2">
    <citation type="submission" date="2020-09" db="EMBL/GenBank/DDBJ databases">
        <authorList>
            <person name="Sun Q."/>
            <person name="Zhou Y."/>
        </authorList>
    </citation>
    <scope>NUCLEOTIDE SEQUENCE</scope>
    <source>
        <strain evidence="2">CGMCC 1.16067</strain>
    </source>
</reference>
<comment type="caution">
    <text evidence="2">The sequence shown here is derived from an EMBL/GenBank/DDBJ whole genome shotgun (WGS) entry which is preliminary data.</text>
</comment>
<feature type="region of interest" description="Disordered" evidence="1">
    <location>
        <begin position="168"/>
        <end position="190"/>
    </location>
</feature>
<evidence type="ECO:0000313" key="2">
    <source>
        <dbReference type="EMBL" id="GGF36384.1"/>
    </source>
</evidence>
<protein>
    <submittedName>
        <fullName evidence="2">Uncharacterized protein</fullName>
    </submittedName>
</protein>
<name>A0A917EZA2_9ACTN</name>
<evidence type="ECO:0000313" key="3">
    <source>
        <dbReference type="Proteomes" id="UP000649179"/>
    </source>
</evidence>
<dbReference type="EMBL" id="BMKQ01000001">
    <property type="protein sequence ID" value="GGF36384.1"/>
    <property type="molecule type" value="Genomic_DNA"/>
</dbReference>
<dbReference type="Proteomes" id="UP000649179">
    <property type="component" value="Unassembled WGS sequence"/>
</dbReference>
<reference evidence="2" key="1">
    <citation type="journal article" date="2014" name="Int. J. Syst. Evol. Microbiol.">
        <title>Complete genome sequence of Corynebacterium casei LMG S-19264T (=DSM 44701T), isolated from a smear-ripened cheese.</title>
        <authorList>
            <consortium name="US DOE Joint Genome Institute (JGI-PGF)"/>
            <person name="Walter F."/>
            <person name="Albersmeier A."/>
            <person name="Kalinowski J."/>
            <person name="Ruckert C."/>
        </authorList>
    </citation>
    <scope>NUCLEOTIDE SEQUENCE</scope>
    <source>
        <strain evidence="2">CGMCC 1.16067</strain>
    </source>
</reference>
<dbReference type="AlphaFoldDB" id="A0A917EZA2"/>
<evidence type="ECO:0000256" key="1">
    <source>
        <dbReference type="SAM" id="MobiDB-lite"/>
    </source>
</evidence>
<accession>A0A917EZA2</accession>
<proteinExistence type="predicted"/>
<feature type="compositionally biased region" description="Basic and acidic residues" evidence="1">
    <location>
        <begin position="174"/>
        <end position="183"/>
    </location>
</feature>
<organism evidence="2 3">
    <name type="scientific">Marmoricola endophyticus</name>
    <dbReference type="NCBI Taxonomy" id="2040280"/>
    <lineage>
        <taxon>Bacteria</taxon>
        <taxon>Bacillati</taxon>
        <taxon>Actinomycetota</taxon>
        <taxon>Actinomycetes</taxon>
        <taxon>Propionibacteriales</taxon>
        <taxon>Nocardioidaceae</taxon>
        <taxon>Marmoricola</taxon>
    </lineage>
</organism>
<gene>
    <name evidence="2" type="ORF">GCM10011519_07370</name>
</gene>